<dbReference type="Proteomes" id="UP000000305">
    <property type="component" value="Unassembled WGS sequence"/>
</dbReference>
<dbReference type="KEGG" id="dpx:DAPPUDRAFT_34288"/>
<dbReference type="HOGENOM" id="CLU_2967701_0_0_1"/>
<organism evidence="1 2">
    <name type="scientific">Daphnia pulex</name>
    <name type="common">Water flea</name>
    <dbReference type="NCBI Taxonomy" id="6669"/>
    <lineage>
        <taxon>Eukaryota</taxon>
        <taxon>Metazoa</taxon>
        <taxon>Ecdysozoa</taxon>
        <taxon>Arthropoda</taxon>
        <taxon>Crustacea</taxon>
        <taxon>Branchiopoda</taxon>
        <taxon>Diplostraca</taxon>
        <taxon>Cladocera</taxon>
        <taxon>Anomopoda</taxon>
        <taxon>Daphniidae</taxon>
        <taxon>Daphnia</taxon>
    </lineage>
</organism>
<sequence>PGTDGVPFEFYIKFWDVIGVHYLEMMNCVLDKRKLQPSQGRAAIRLVPKIPTPSKITDYRPISL</sequence>
<dbReference type="OrthoDB" id="8063529at2759"/>
<evidence type="ECO:0000313" key="2">
    <source>
        <dbReference type="Proteomes" id="UP000000305"/>
    </source>
</evidence>
<evidence type="ECO:0000313" key="1">
    <source>
        <dbReference type="EMBL" id="EFX66647.1"/>
    </source>
</evidence>
<protein>
    <recommendedName>
        <fullName evidence="3">Reverse transcriptase domain-containing protein</fullName>
    </recommendedName>
</protein>
<name>E9HNP6_DAPPU</name>
<feature type="non-terminal residue" evidence="1">
    <location>
        <position position="1"/>
    </location>
</feature>
<accession>E9HNP6</accession>
<proteinExistence type="predicted"/>
<dbReference type="PhylomeDB" id="E9HNP6"/>
<gene>
    <name evidence="1" type="ORF">DAPPUDRAFT_34288</name>
</gene>
<dbReference type="InParanoid" id="E9HNP6"/>
<dbReference type="AlphaFoldDB" id="E9HNP6"/>
<evidence type="ECO:0008006" key="3">
    <source>
        <dbReference type="Google" id="ProtNLM"/>
    </source>
</evidence>
<reference evidence="1 2" key="1">
    <citation type="journal article" date="2011" name="Science">
        <title>The ecoresponsive genome of Daphnia pulex.</title>
        <authorList>
            <person name="Colbourne J.K."/>
            <person name="Pfrender M.E."/>
            <person name="Gilbert D."/>
            <person name="Thomas W.K."/>
            <person name="Tucker A."/>
            <person name="Oakley T.H."/>
            <person name="Tokishita S."/>
            <person name="Aerts A."/>
            <person name="Arnold G.J."/>
            <person name="Basu M.K."/>
            <person name="Bauer D.J."/>
            <person name="Caceres C.E."/>
            <person name="Carmel L."/>
            <person name="Casola C."/>
            <person name="Choi J.H."/>
            <person name="Detter J.C."/>
            <person name="Dong Q."/>
            <person name="Dusheyko S."/>
            <person name="Eads B.D."/>
            <person name="Frohlich T."/>
            <person name="Geiler-Samerotte K.A."/>
            <person name="Gerlach D."/>
            <person name="Hatcher P."/>
            <person name="Jogdeo S."/>
            <person name="Krijgsveld J."/>
            <person name="Kriventseva E.V."/>
            <person name="Kultz D."/>
            <person name="Laforsch C."/>
            <person name="Lindquist E."/>
            <person name="Lopez J."/>
            <person name="Manak J.R."/>
            <person name="Muller J."/>
            <person name="Pangilinan J."/>
            <person name="Patwardhan R.P."/>
            <person name="Pitluck S."/>
            <person name="Pritham E.J."/>
            <person name="Rechtsteiner A."/>
            <person name="Rho M."/>
            <person name="Rogozin I.B."/>
            <person name="Sakarya O."/>
            <person name="Salamov A."/>
            <person name="Schaack S."/>
            <person name="Shapiro H."/>
            <person name="Shiga Y."/>
            <person name="Skalitzky C."/>
            <person name="Smith Z."/>
            <person name="Souvorov A."/>
            <person name="Sung W."/>
            <person name="Tang Z."/>
            <person name="Tsuchiya D."/>
            <person name="Tu H."/>
            <person name="Vos H."/>
            <person name="Wang M."/>
            <person name="Wolf Y.I."/>
            <person name="Yamagata H."/>
            <person name="Yamada T."/>
            <person name="Ye Y."/>
            <person name="Shaw J.R."/>
            <person name="Andrews J."/>
            <person name="Crease T.J."/>
            <person name="Tang H."/>
            <person name="Lucas S.M."/>
            <person name="Robertson H.M."/>
            <person name="Bork P."/>
            <person name="Koonin E.V."/>
            <person name="Zdobnov E.M."/>
            <person name="Grigoriev I.V."/>
            <person name="Lynch M."/>
            <person name="Boore J.L."/>
        </authorList>
    </citation>
    <scope>NUCLEOTIDE SEQUENCE [LARGE SCALE GENOMIC DNA]</scope>
</reference>
<feature type="non-terminal residue" evidence="1">
    <location>
        <position position="64"/>
    </location>
</feature>
<dbReference type="EMBL" id="GL732697">
    <property type="protein sequence ID" value="EFX66647.1"/>
    <property type="molecule type" value="Genomic_DNA"/>
</dbReference>
<keyword evidence="2" id="KW-1185">Reference proteome</keyword>